<evidence type="ECO:0000313" key="1">
    <source>
        <dbReference type="EMBL" id="KAE9002607.1"/>
    </source>
</evidence>
<comment type="caution">
    <text evidence="1">The sequence shown here is derived from an EMBL/GenBank/DDBJ whole genome shotgun (WGS) entry which is preliminary data.</text>
</comment>
<proteinExistence type="predicted"/>
<name>A0A6A3KAM7_9STRA</name>
<dbReference type="AlphaFoldDB" id="A0A6A3KAM7"/>
<organism evidence="1 2">
    <name type="scientific">Phytophthora rubi</name>
    <dbReference type="NCBI Taxonomy" id="129364"/>
    <lineage>
        <taxon>Eukaryota</taxon>
        <taxon>Sar</taxon>
        <taxon>Stramenopiles</taxon>
        <taxon>Oomycota</taxon>
        <taxon>Peronosporomycetes</taxon>
        <taxon>Peronosporales</taxon>
        <taxon>Peronosporaceae</taxon>
        <taxon>Phytophthora</taxon>
    </lineage>
</organism>
<reference evidence="1 2" key="1">
    <citation type="submission" date="2018-09" db="EMBL/GenBank/DDBJ databases">
        <title>Genomic investigation of the strawberry pathogen Phytophthora fragariae indicates pathogenicity is determined by transcriptional variation in three key races.</title>
        <authorList>
            <person name="Adams T.M."/>
            <person name="Armitage A.D."/>
            <person name="Sobczyk M.K."/>
            <person name="Bates H.J."/>
            <person name="Dunwell J.M."/>
            <person name="Nellist C.F."/>
            <person name="Harrison R.J."/>
        </authorList>
    </citation>
    <scope>NUCLEOTIDE SEQUENCE [LARGE SCALE GENOMIC DNA]</scope>
    <source>
        <strain evidence="1 2">SCRP249</strain>
    </source>
</reference>
<accession>A0A6A3KAM7</accession>
<sequence>MEDTVTRQHAHPNTVFHCLYGFYCLGYSRVDLAIIYNKAVRTIGNWINTRQKMTTNAWANYFEILVKVPGML</sequence>
<dbReference type="Proteomes" id="UP000429607">
    <property type="component" value="Unassembled WGS sequence"/>
</dbReference>
<gene>
    <name evidence="1" type="ORF">PR001_g18206</name>
</gene>
<evidence type="ECO:0000313" key="2">
    <source>
        <dbReference type="Proteomes" id="UP000429607"/>
    </source>
</evidence>
<protein>
    <submittedName>
        <fullName evidence="1">Uncharacterized protein</fullName>
    </submittedName>
</protein>
<dbReference type="EMBL" id="QXFV01001581">
    <property type="protein sequence ID" value="KAE9002607.1"/>
    <property type="molecule type" value="Genomic_DNA"/>
</dbReference>